<dbReference type="CDD" id="cd10017">
    <property type="entry name" value="B3_DNA"/>
    <property type="match status" value="1"/>
</dbReference>
<evidence type="ECO:0000256" key="1">
    <source>
        <dbReference type="ARBA" id="ARBA00004123"/>
    </source>
</evidence>
<evidence type="ECO:0000259" key="6">
    <source>
        <dbReference type="PROSITE" id="PS50863"/>
    </source>
</evidence>
<dbReference type="Proteomes" id="UP000036987">
    <property type="component" value="Unassembled WGS sequence"/>
</dbReference>
<dbReference type="SMART" id="SM01019">
    <property type="entry name" value="B3"/>
    <property type="match status" value="1"/>
</dbReference>
<feature type="domain" description="TF-B3" evidence="6">
    <location>
        <begin position="131"/>
        <end position="221"/>
    </location>
</feature>
<keyword evidence="3" id="KW-0238">DNA-binding</keyword>
<dbReference type="SUPFAM" id="SSF101936">
    <property type="entry name" value="DNA-binding pseudobarrel domain"/>
    <property type="match status" value="1"/>
</dbReference>
<dbReference type="PANTHER" id="PTHR31391">
    <property type="entry name" value="B3 DOMAIN-CONTAINING PROTEIN OS11G0197600-RELATED"/>
    <property type="match status" value="1"/>
</dbReference>
<dbReference type="Gene3D" id="2.40.330.10">
    <property type="entry name" value="DNA-binding pseudobarrel domain"/>
    <property type="match status" value="1"/>
</dbReference>
<comment type="subcellular location">
    <subcellularLocation>
        <location evidence="1">Nucleus</location>
    </subcellularLocation>
</comment>
<dbReference type="PANTHER" id="PTHR31391:SF99">
    <property type="entry name" value="B3 DOMAIN-CONTAINING PROTEIN OS06G0194400"/>
    <property type="match status" value="1"/>
</dbReference>
<dbReference type="InterPro" id="IPR015300">
    <property type="entry name" value="DNA-bd_pseudobarrel_sf"/>
</dbReference>
<accession>A0A0K9NMT9</accession>
<proteinExistence type="predicted"/>
<gene>
    <name evidence="7" type="ORF">ZOSMA_7G00960</name>
</gene>
<dbReference type="Pfam" id="PF02362">
    <property type="entry name" value="B3"/>
    <property type="match status" value="1"/>
</dbReference>
<dbReference type="EMBL" id="LFYR01001978">
    <property type="protein sequence ID" value="KMZ58066.1"/>
    <property type="molecule type" value="Genomic_DNA"/>
</dbReference>
<reference evidence="8" key="1">
    <citation type="journal article" date="2016" name="Nature">
        <title>The genome of the seagrass Zostera marina reveals angiosperm adaptation to the sea.</title>
        <authorList>
            <person name="Olsen J.L."/>
            <person name="Rouze P."/>
            <person name="Verhelst B."/>
            <person name="Lin Y.-C."/>
            <person name="Bayer T."/>
            <person name="Collen J."/>
            <person name="Dattolo E."/>
            <person name="De Paoli E."/>
            <person name="Dittami S."/>
            <person name="Maumus F."/>
            <person name="Michel G."/>
            <person name="Kersting A."/>
            <person name="Lauritano C."/>
            <person name="Lohaus R."/>
            <person name="Toepel M."/>
            <person name="Tonon T."/>
            <person name="Vanneste K."/>
            <person name="Amirebrahimi M."/>
            <person name="Brakel J."/>
            <person name="Bostroem C."/>
            <person name="Chovatia M."/>
            <person name="Grimwood J."/>
            <person name="Jenkins J.W."/>
            <person name="Jueterbock A."/>
            <person name="Mraz A."/>
            <person name="Stam W.T."/>
            <person name="Tice H."/>
            <person name="Bornberg-Bauer E."/>
            <person name="Green P.J."/>
            <person name="Pearson G.A."/>
            <person name="Procaccini G."/>
            <person name="Duarte C.M."/>
            <person name="Schmutz J."/>
            <person name="Reusch T.B.H."/>
            <person name="Van de Peer Y."/>
        </authorList>
    </citation>
    <scope>NUCLEOTIDE SEQUENCE [LARGE SCALE GENOMIC DNA]</scope>
    <source>
        <strain evidence="8">cv. Finnish</strain>
    </source>
</reference>
<dbReference type="PROSITE" id="PS50863">
    <property type="entry name" value="B3"/>
    <property type="match status" value="1"/>
</dbReference>
<dbReference type="OMA" id="IFRAREY"/>
<dbReference type="AlphaFoldDB" id="A0A0K9NMT9"/>
<evidence type="ECO:0000256" key="5">
    <source>
        <dbReference type="ARBA" id="ARBA00023242"/>
    </source>
</evidence>
<comment type="caution">
    <text evidence="7">The sequence shown here is derived from an EMBL/GenBank/DDBJ whole genome shotgun (WGS) entry which is preliminary data.</text>
</comment>
<dbReference type="GO" id="GO:0005634">
    <property type="term" value="C:nucleus"/>
    <property type="evidence" value="ECO:0007669"/>
    <property type="project" value="UniProtKB-SubCell"/>
</dbReference>
<dbReference type="InterPro" id="IPR003340">
    <property type="entry name" value="B3_DNA-bd"/>
</dbReference>
<name>A0A0K9NMT9_ZOSMR</name>
<evidence type="ECO:0000256" key="3">
    <source>
        <dbReference type="ARBA" id="ARBA00023125"/>
    </source>
</evidence>
<evidence type="ECO:0000256" key="2">
    <source>
        <dbReference type="ARBA" id="ARBA00023015"/>
    </source>
</evidence>
<dbReference type="OrthoDB" id="1909330at2759"/>
<keyword evidence="8" id="KW-1185">Reference proteome</keyword>
<protein>
    <submittedName>
        <fullName evidence="7">B3 domain-containing protein</fullName>
    </submittedName>
</protein>
<sequence length="225" mass="26210">MADYEKLRQKKLEENKRKIDELKLNQLSVSLSGSVLKPSPNKQFKRRLVDHVPKLLSLRRSNRLANLPEPVKYKEDQLYYLMEKPRRRTRSYTSTRKDLINRVYASEESRDLTERKAYKLMDEKQSGFPSFVKPMSQSHVTGGFWLSPPKSFSVYLPKSNEYLTLIDEDGNESKSLYLARKNGLSAGWRGFSIEHGLVDGDALIFELINSNTFKIYIVRVRDHCS</sequence>
<keyword evidence="5" id="KW-0539">Nucleus</keyword>
<keyword evidence="2" id="KW-0805">Transcription regulation</keyword>
<evidence type="ECO:0000256" key="4">
    <source>
        <dbReference type="ARBA" id="ARBA00023163"/>
    </source>
</evidence>
<dbReference type="InterPro" id="IPR044837">
    <property type="entry name" value="REM16-like"/>
</dbReference>
<evidence type="ECO:0000313" key="7">
    <source>
        <dbReference type="EMBL" id="KMZ58066.1"/>
    </source>
</evidence>
<organism evidence="7 8">
    <name type="scientific">Zostera marina</name>
    <name type="common">Eelgrass</name>
    <dbReference type="NCBI Taxonomy" id="29655"/>
    <lineage>
        <taxon>Eukaryota</taxon>
        <taxon>Viridiplantae</taxon>
        <taxon>Streptophyta</taxon>
        <taxon>Embryophyta</taxon>
        <taxon>Tracheophyta</taxon>
        <taxon>Spermatophyta</taxon>
        <taxon>Magnoliopsida</taxon>
        <taxon>Liliopsida</taxon>
        <taxon>Zosteraceae</taxon>
        <taxon>Zostera</taxon>
    </lineage>
</organism>
<evidence type="ECO:0000313" key="8">
    <source>
        <dbReference type="Proteomes" id="UP000036987"/>
    </source>
</evidence>
<keyword evidence="4" id="KW-0804">Transcription</keyword>
<dbReference type="GO" id="GO:0003677">
    <property type="term" value="F:DNA binding"/>
    <property type="evidence" value="ECO:0007669"/>
    <property type="project" value="UniProtKB-KW"/>
</dbReference>